<protein>
    <submittedName>
        <fullName evidence="1">Uncharacterized protein</fullName>
    </submittedName>
</protein>
<dbReference type="EMBL" id="CP021455">
    <property type="protein sequence ID" value="ARU06099.1"/>
    <property type="molecule type" value="Genomic_DNA"/>
</dbReference>
<accession>A0A1Y0ES09</accession>
<dbReference type="Proteomes" id="UP000196138">
    <property type="component" value="Chromosome"/>
</dbReference>
<keyword evidence="2" id="KW-1185">Reference proteome</keyword>
<gene>
    <name evidence="1" type="ORF">CCO03_16755</name>
</gene>
<dbReference type="KEGG" id="cser:CCO03_16755"/>
<proteinExistence type="predicted"/>
<evidence type="ECO:0000313" key="1">
    <source>
        <dbReference type="EMBL" id="ARU06099.1"/>
    </source>
</evidence>
<dbReference type="AlphaFoldDB" id="A0A1Y0ES09"/>
<evidence type="ECO:0000313" key="2">
    <source>
        <dbReference type="Proteomes" id="UP000196138"/>
    </source>
</evidence>
<organism evidence="1 2">
    <name type="scientific">Comamonas serinivorans</name>
    <dbReference type="NCBI Taxonomy" id="1082851"/>
    <lineage>
        <taxon>Bacteria</taxon>
        <taxon>Pseudomonadati</taxon>
        <taxon>Pseudomonadota</taxon>
        <taxon>Betaproteobacteria</taxon>
        <taxon>Burkholderiales</taxon>
        <taxon>Comamonadaceae</taxon>
        <taxon>Comamonas</taxon>
    </lineage>
</organism>
<reference evidence="1 2" key="1">
    <citation type="submission" date="2017-05" db="EMBL/GenBank/DDBJ databases">
        <authorList>
            <person name="Song R."/>
            <person name="Chenine A.L."/>
            <person name="Ruprecht R.M."/>
        </authorList>
    </citation>
    <scope>NUCLEOTIDE SEQUENCE [LARGE SCALE GENOMIC DNA]</scope>
    <source>
        <strain evidence="1 2">DSM 26136</strain>
    </source>
</reference>
<name>A0A1Y0ES09_9BURK</name>
<sequence length="86" mass="9031">MQRRGPALQRATQAPGQPLIARQPGIGLSLEFMAACAPTVPLADLAQRHTGPERCTHGNTVLRPLARCAGLPVGQAPPPEPHARVS</sequence>